<keyword evidence="4 7" id="KW-0812">Transmembrane</keyword>
<organism evidence="9 10">
    <name type="scientific">Antrihabitans stalactiti</name>
    <dbReference type="NCBI Taxonomy" id="2584121"/>
    <lineage>
        <taxon>Bacteria</taxon>
        <taxon>Bacillati</taxon>
        <taxon>Actinomycetota</taxon>
        <taxon>Actinomycetes</taxon>
        <taxon>Mycobacteriales</taxon>
        <taxon>Nocardiaceae</taxon>
        <taxon>Antrihabitans</taxon>
    </lineage>
</organism>
<feature type="transmembrane region" description="Helical" evidence="7">
    <location>
        <begin position="21"/>
        <end position="42"/>
    </location>
</feature>
<dbReference type="InterPro" id="IPR050445">
    <property type="entry name" value="Bact_polysacc_biosynth/exp"/>
</dbReference>
<evidence type="ECO:0000256" key="3">
    <source>
        <dbReference type="ARBA" id="ARBA00022475"/>
    </source>
</evidence>
<dbReference type="RefSeq" id="WP_169588790.1">
    <property type="nucleotide sequence ID" value="NZ_VCQU01000005.1"/>
</dbReference>
<dbReference type="Gene3D" id="3.40.50.300">
    <property type="entry name" value="P-loop containing nucleotide triphosphate hydrolases"/>
    <property type="match status" value="1"/>
</dbReference>
<dbReference type="PANTHER" id="PTHR32309:SF13">
    <property type="entry name" value="FERRIC ENTEROBACTIN TRANSPORT PROTEIN FEPE"/>
    <property type="match status" value="1"/>
</dbReference>
<keyword evidence="6 7" id="KW-0472">Membrane</keyword>
<evidence type="ECO:0000256" key="2">
    <source>
        <dbReference type="ARBA" id="ARBA00006683"/>
    </source>
</evidence>
<proteinExistence type="inferred from homology"/>
<keyword evidence="10" id="KW-1185">Reference proteome</keyword>
<comment type="similarity">
    <text evidence="2">Belongs to the CpsC/CapA family.</text>
</comment>
<evidence type="ECO:0000256" key="1">
    <source>
        <dbReference type="ARBA" id="ARBA00004651"/>
    </source>
</evidence>
<evidence type="ECO:0000256" key="6">
    <source>
        <dbReference type="ARBA" id="ARBA00023136"/>
    </source>
</evidence>
<accession>A0A848KK85</accession>
<dbReference type="GO" id="GO:0005886">
    <property type="term" value="C:plasma membrane"/>
    <property type="evidence" value="ECO:0007669"/>
    <property type="project" value="UniProtKB-SubCell"/>
</dbReference>
<evidence type="ECO:0000256" key="4">
    <source>
        <dbReference type="ARBA" id="ARBA00022692"/>
    </source>
</evidence>
<name>A0A848KK85_9NOCA</name>
<sequence length="466" mass="49515">MKRLREPLSGALGVLVERIRRRWWVVAIVVAVALLGGAVSAFTAKPTYTAKAALSATTDSENEEGSALILGLIYLFNDPTYQESLRANGDLPAGASANASAAAASPIFTIDVTADSPEVAKTVAAKLGEKYLQHVNERLRDARDKTIAALRKPFDDRLARNEYISFVEWNQLGADINKVNAGTEKDLWNLQLDSAPTTNGSSKAMTLALALGGGLFVGCLAAVLLAGLSGRMRSRAEVREKSDLDPLVVIPTVSASTPDERSEQFERLANFVGLASPGGFTSIAVAAPRDTDSLPEVARAIAERRALQGTRTILVRANLVASGEHPKGLRDYLHSPGDGIASYIEGSPQDRFQELDVGKGGGDPFALISKESFSKLIDELGQRAELVVVETPAILTAAEAQVICALTDRTLLVIEQGSQAADLNESVHLLKQIDADILGVAMLEVDERAASVIRRAPSATEVGNPS</sequence>
<feature type="domain" description="Polysaccharide chain length determinant N-terminal" evidence="8">
    <location>
        <begin position="12"/>
        <end position="63"/>
    </location>
</feature>
<dbReference type="EMBL" id="VCQU01000005">
    <property type="protein sequence ID" value="NMN96660.1"/>
    <property type="molecule type" value="Genomic_DNA"/>
</dbReference>
<dbReference type="Proteomes" id="UP000535543">
    <property type="component" value="Unassembled WGS sequence"/>
</dbReference>
<keyword evidence="3" id="KW-1003">Cell membrane</keyword>
<evidence type="ECO:0000256" key="5">
    <source>
        <dbReference type="ARBA" id="ARBA00022989"/>
    </source>
</evidence>
<keyword evidence="9" id="KW-0418">Kinase</keyword>
<protein>
    <submittedName>
        <fullName evidence="9">CpsD/CapB family tyrosine-protein kinase</fullName>
    </submittedName>
</protein>
<dbReference type="AlphaFoldDB" id="A0A848KK85"/>
<reference evidence="9 10" key="1">
    <citation type="submission" date="2019-05" db="EMBL/GenBank/DDBJ databases">
        <authorList>
            <person name="Lee S.D."/>
        </authorList>
    </citation>
    <scope>NUCLEOTIDE SEQUENCE [LARGE SCALE GENOMIC DNA]</scope>
    <source>
        <strain evidence="9 10">YC2-7</strain>
    </source>
</reference>
<dbReference type="InterPro" id="IPR003856">
    <property type="entry name" value="LPS_length_determ_N"/>
</dbReference>
<comment type="subcellular location">
    <subcellularLocation>
        <location evidence="1">Cell membrane</location>
        <topology evidence="1">Multi-pass membrane protein</topology>
    </subcellularLocation>
</comment>
<dbReference type="SUPFAM" id="SSF52540">
    <property type="entry name" value="P-loop containing nucleoside triphosphate hydrolases"/>
    <property type="match status" value="1"/>
</dbReference>
<dbReference type="GO" id="GO:0004713">
    <property type="term" value="F:protein tyrosine kinase activity"/>
    <property type="evidence" value="ECO:0007669"/>
    <property type="project" value="TreeGrafter"/>
</dbReference>
<keyword evidence="5 7" id="KW-1133">Transmembrane helix</keyword>
<gene>
    <name evidence="9" type="ORF">FGL95_16605</name>
</gene>
<dbReference type="Pfam" id="PF02706">
    <property type="entry name" value="Wzz"/>
    <property type="match status" value="1"/>
</dbReference>
<feature type="transmembrane region" description="Helical" evidence="7">
    <location>
        <begin position="204"/>
        <end position="226"/>
    </location>
</feature>
<evidence type="ECO:0000256" key="7">
    <source>
        <dbReference type="SAM" id="Phobius"/>
    </source>
</evidence>
<reference evidence="9 10" key="2">
    <citation type="submission" date="2020-06" db="EMBL/GenBank/DDBJ databases">
        <title>Antribacter stalactiti gen. nov., sp. nov., a new member of the family Nacardiaceae isolated from a cave.</title>
        <authorList>
            <person name="Kim I.S."/>
        </authorList>
    </citation>
    <scope>NUCLEOTIDE SEQUENCE [LARGE SCALE GENOMIC DNA]</scope>
    <source>
        <strain evidence="9 10">YC2-7</strain>
    </source>
</reference>
<keyword evidence="9" id="KW-0808">Transferase</keyword>
<evidence type="ECO:0000313" key="9">
    <source>
        <dbReference type="EMBL" id="NMN96660.1"/>
    </source>
</evidence>
<evidence type="ECO:0000259" key="8">
    <source>
        <dbReference type="Pfam" id="PF02706"/>
    </source>
</evidence>
<dbReference type="PANTHER" id="PTHR32309">
    <property type="entry name" value="TYROSINE-PROTEIN KINASE"/>
    <property type="match status" value="1"/>
</dbReference>
<comment type="caution">
    <text evidence="9">The sequence shown here is derived from an EMBL/GenBank/DDBJ whole genome shotgun (WGS) entry which is preliminary data.</text>
</comment>
<dbReference type="InterPro" id="IPR027417">
    <property type="entry name" value="P-loop_NTPase"/>
</dbReference>
<evidence type="ECO:0000313" key="10">
    <source>
        <dbReference type="Proteomes" id="UP000535543"/>
    </source>
</evidence>